<dbReference type="NCBIfam" id="TIGR03408">
    <property type="entry name" value="urea_trans_UrtC"/>
    <property type="match status" value="1"/>
</dbReference>
<dbReference type="InterPro" id="IPR043428">
    <property type="entry name" value="LivM-like"/>
</dbReference>
<feature type="transmembrane region" description="Helical" evidence="6">
    <location>
        <begin position="12"/>
        <end position="29"/>
    </location>
</feature>
<dbReference type="Pfam" id="PF02653">
    <property type="entry name" value="BPD_transp_2"/>
    <property type="match status" value="1"/>
</dbReference>
<keyword evidence="3 6" id="KW-0812">Transmembrane</keyword>
<feature type="transmembrane region" description="Helical" evidence="6">
    <location>
        <begin position="238"/>
        <end position="263"/>
    </location>
</feature>
<dbReference type="RefSeq" id="WP_209701391.1">
    <property type="nucleotide sequence ID" value="NZ_JAGGLM010000004.1"/>
</dbReference>
<feature type="transmembrane region" description="Helical" evidence="6">
    <location>
        <begin position="139"/>
        <end position="158"/>
    </location>
</feature>
<dbReference type="CDD" id="cd06581">
    <property type="entry name" value="TM_PBP1_LivM_like"/>
    <property type="match status" value="1"/>
</dbReference>
<feature type="transmembrane region" description="Helical" evidence="6">
    <location>
        <begin position="110"/>
        <end position="132"/>
    </location>
</feature>
<dbReference type="PANTHER" id="PTHR30482">
    <property type="entry name" value="HIGH-AFFINITY BRANCHED-CHAIN AMINO ACID TRANSPORT SYSTEM PERMEASE"/>
    <property type="match status" value="1"/>
</dbReference>
<evidence type="ECO:0000313" key="7">
    <source>
        <dbReference type="EMBL" id="MBP2032328.1"/>
    </source>
</evidence>
<accession>A0ABS4KQJ9</accession>
<keyword evidence="4 6" id="KW-1133">Transmembrane helix</keyword>
<proteinExistence type="predicted"/>
<dbReference type="InterPro" id="IPR001851">
    <property type="entry name" value="ABC_transp_permease"/>
</dbReference>
<evidence type="ECO:0000256" key="2">
    <source>
        <dbReference type="ARBA" id="ARBA00022475"/>
    </source>
</evidence>
<evidence type="ECO:0000256" key="3">
    <source>
        <dbReference type="ARBA" id="ARBA00022692"/>
    </source>
</evidence>
<feature type="transmembrane region" description="Helical" evidence="6">
    <location>
        <begin position="35"/>
        <end position="53"/>
    </location>
</feature>
<sequence length="346" mass="37811">MIKKFLKSKDTLIFSIVVIILVAAPFNLSDFRMNLLGKFICYAIVAIGIDLIWGYTGILSLGQGVFFGLGAYCMAMYLKLNSSNGKLPDFMDWSGLTKLPEFWKPFNSPVFAIIMAILVPVAIAFLLGYFTFRNRITGVYFSILSQALSIIFGVIFVGQQSVTGGSNGITNFDKIFGFSLKSPSVKAGLYYISLAFLIFTFIVCKLIAKGRLGRILIAIRDGENKLRFEGYNPTTYKVFVYCLSAAFAGIAGALFVGQVGIITPDEMGIVASIEMVIWVAVGGRGTIVGAVIGTLIMNIIKTGVSENFPSVWSYFLGAIFIIVVVFLPGGIMGIFKNIFRFRKEAA</sequence>
<dbReference type="Proteomes" id="UP001519307">
    <property type="component" value="Unassembled WGS sequence"/>
</dbReference>
<evidence type="ECO:0000256" key="6">
    <source>
        <dbReference type="SAM" id="Phobius"/>
    </source>
</evidence>
<feature type="transmembrane region" description="Helical" evidence="6">
    <location>
        <begin position="58"/>
        <end position="78"/>
    </location>
</feature>
<dbReference type="InterPro" id="IPR017778">
    <property type="entry name" value="ABC_transptr_urea_perm_UrtC"/>
</dbReference>
<evidence type="ECO:0000256" key="4">
    <source>
        <dbReference type="ARBA" id="ARBA00022989"/>
    </source>
</evidence>
<feature type="transmembrane region" description="Helical" evidence="6">
    <location>
        <begin position="312"/>
        <end position="335"/>
    </location>
</feature>
<dbReference type="PANTHER" id="PTHR30482:SF4">
    <property type="entry name" value="SLR1201 PROTEIN"/>
    <property type="match status" value="1"/>
</dbReference>
<keyword evidence="2" id="KW-1003">Cell membrane</keyword>
<feature type="transmembrane region" description="Helical" evidence="6">
    <location>
        <begin position="188"/>
        <end position="208"/>
    </location>
</feature>
<dbReference type="EMBL" id="JAGGLM010000004">
    <property type="protein sequence ID" value="MBP2032328.1"/>
    <property type="molecule type" value="Genomic_DNA"/>
</dbReference>
<name>A0ABS4KQJ9_9CLOT</name>
<evidence type="ECO:0000256" key="5">
    <source>
        <dbReference type="ARBA" id="ARBA00023136"/>
    </source>
</evidence>
<evidence type="ECO:0000313" key="8">
    <source>
        <dbReference type="Proteomes" id="UP001519307"/>
    </source>
</evidence>
<gene>
    <name evidence="7" type="ORF">J2Z42_000993</name>
</gene>
<reference evidence="7 8" key="1">
    <citation type="submission" date="2021-03" db="EMBL/GenBank/DDBJ databases">
        <title>Genomic Encyclopedia of Type Strains, Phase IV (KMG-IV): sequencing the most valuable type-strain genomes for metagenomic binning, comparative biology and taxonomic classification.</title>
        <authorList>
            <person name="Goeker M."/>
        </authorList>
    </citation>
    <scope>NUCLEOTIDE SEQUENCE [LARGE SCALE GENOMIC DNA]</scope>
    <source>
        <strain evidence="7 8">DSM 28783</strain>
    </source>
</reference>
<keyword evidence="8" id="KW-1185">Reference proteome</keyword>
<organism evidence="7 8">
    <name type="scientific">Clostridium algifaecis</name>
    <dbReference type="NCBI Taxonomy" id="1472040"/>
    <lineage>
        <taxon>Bacteria</taxon>
        <taxon>Bacillati</taxon>
        <taxon>Bacillota</taxon>
        <taxon>Clostridia</taxon>
        <taxon>Eubacteriales</taxon>
        <taxon>Clostridiaceae</taxon>
        <taxon>Clostridium</taxon>
    </lineage>
</organism>
<keyword evidence="5 6" id="KW-0472">Membrane</keyword>
<protein>
    <submittedName>
        <fullName evidence="7">Urea transport system permease protein</fullName>
    </submittedName>
</protein>
<evidence type="ECO:0000256" key="1">
    <source>
        <dbReference type="ARBA" id="ARBA00004651"/>
    </source>
</evidence>
<comment type="caution">
    <text evidence="7">The sequence shown here is derived from an EMBL/GenBank/DDBJ whole genome shotgun (WGS) entry which is preliminary data.</text>
</comment>
<comment type="subcellular location">
    <subcellularLocation>
        <location evidence="1">Cell membrane</location>
        <topology evidence="1">Multi-pass membrane protein</topology>
    </subcellularLocation>
</comment>
<feature type="transmembrane region" description="Helical" evidence="6">
    <location>
        <begin position="275"/>
        <end position="300"/>
    </location>
</feature>